<reference evidence="1" key="2">
    <citation type="journal article" date="2022" name="New Phytol.">
        <title>Evolutionary transition to the ectomycorrhizal habit in the genomes of a hyperdiverse lineage of mushroom-forming fungi.</title>
        <authorList>
            <person name="Looney B."/>
            <person name="Miyauchi S."/>
            <person name="Morin E."/>
            <person name="Drula E."/>
            <person name="Courty P.E."/>
            <person name="Kohler A."/>
            <person name="Kuo A."/>
            <person name="LaButti K."/>
            <person name="Pangilinan J."/>
            <person name="Lipzen A."/>
            <person name="Riley R."/>
            <person name="Andreopoulos W."/>
            <person name="He G."/>
            <person name="Johnson J."/>
            <person name="Nolan M."/>
            <person name="Tritt A."/>
            <person name="Barry K.W."/>
            <person name="Grigoriev I.V."/>
            <person name="Nagy L.G."/>
            <person name="Hibbett D."/>
            <person name="Henrissat B."/>
            <person name="Matheny P.B."/>
            <person name="Labbe J."/>
            <person name="Martin F.M."/>
        </authorList>
    </citation>
    <scope>NUCLEOTIDE SEQUENCE</scope>
    <source>
        <strain evidence="1">EC-137</strain>
    </source>
</reference>
<dbReference type="Proteomes" id="UP000814128">
    <property type="component" value="Unassembled WGS sequence"/>
</dbReference>
<reference evidence="1" key="1">
    <citation type="submission" date="2021-02" db="EMBL/GenBank/DDBJ databases">
        <authorList>
            <consortium name="DOE Joint Genome Institute"/>
            <person name="Ahrendt S."/>
            <person name="Looney B.P."/>
            <person name="Miyauchi S."/>
            <person name="Morin E."/>
            <person name="Drula E."/>
            <person name="Courty P.E."/>
            <person name="Chicoki N."/>
            <person name="Fauchery L."/>
            <person name="Kohler A."/>
            <person name="Kuo A."/>
            <person name="Labutti K."/>
            <person name="Pangilinan J."/>
            <person name="Lipzen A."/>
            <person name="Riley R."/>
            <person name="Andreopoulos W."/>
            <person name="He G."/>
            <person name="Johnson J."/>
            <person name="Barry K.W."/>
            <person name="Grigoriev I.V."/>
            <person name="Nagy L."/>
            <person name="Hibbett D."/>
            <person name="Henrissat B."/>
            <person name="Matheny P.B."/>
            <person name="Labbe J."/>
            <person name="Martin F."/>
        </authorList>
    </citation>
    <scope>NUCLEOTIDE SEQUENCE</scope>
    <source>
        <strain evidence="1">EC-137</strain>
    </source>
</reference>
<protein>
    <submittedName>
        <fullName evidence="1">Uncharacterized protein</fullName>
    </submittedName>
</protein>
<gene>
    <name evidence="1" type="ORF">K488DRAFT_82492</name>
</gene>
<organism evidence="1 2">
    <name type="scientific">Vararia minispora EC-137</name>
    <dbReference type="NCBI Taxonomy" id="1314806"/>
    <lineage>
        <taxon>Eukaryota</taxon>
        <taxon>Fungi</taxon>
        <taxon>Dikarya</taxon>
        <taxon>Basidiomycota</taxon>
        <taxon>Agaricomycotina</taxon>
        <taxon>Agaricomycetes</taxon>
        <taxon>Russulales</taxon>
        <taxon>Lachnocladiaceae</taxon>
        <taxon>Vararia</taxon>
    </lineage>
</organism>
<evidence type="ECO:0000313" key="1">
    <source>
        <dbReference type="EMBL" id="KAI0036056.1"/>
    </source>
</evidence>
<name>A0ACB8QW12_9AGAM</name>
<accession>A0ACB8QW12</accession>
<evidence type="ECO:0000313" key="2">
    <source>
        <dbReference type="Proteomes" id="UP000814128"/>
    </source>
</evidence>
<proteinExistence type="predicted"/>
<keyword evidence="2" id="KW-1185">Reference proteome</keyword>
<sequence length="283" mass="31722">MAPVQLKVNQQELVGLQQEIDQIYLEILLEGKQILLEQLGLAEDMPRKLADAEQRAATAMAEAETARKEAINQAEHAAEMTQRAKQLKLENAQLREEIKMKGDESENIRRVNTLSIEVRSLRVERDQLAARLATATEEHGEEHIVVSSTDSQVTALRAERDRLLAENRRLKERLTDVRAAQNFMRDITMEDPGASVDAIARESFKFLGQALEKIAPTRDSVMLSLQDVAPLSMPSSPVPTLKKVDSRRDINWSFKRHLSPANKSEADPQSSDCQSASAMDIET</sequence>
<comment type="caution">
    <text evidence="1">The sequence shown here is derived from an EMBL/GenBank/DDBJ whole genome shotgun (WGS) entry which is preliminary data.</text>
</comment>
<dbReference type="EMBL" id="MU273476">
    <property type="protein sequence ID" value="KAI0036056.1"/>
    <property type="molecule type" value="Genomic_DNA"/>
</dbReference>